<dbReference type="Pfam" id="PF01361">
    <property type="entry name" value="Tautomerase"/>
    <property type="match status" value="1"/>
</dbReference>
<evidence type="ECO:0000259" key="2">
    <source>
        <dbReference type="Pfam" id="PF01361"/>
    </source>
</evidence>
<feature type="domain" description="4-oxalocrotonate tautomerase-like" evidence="2">
    <location>
        <begin position="8"/>
        <end position="56"/>
    </location>
</feature>
<proteinExistence type="predicted"/>
<dbReference type="SUPFAM" id="SSF55331">
    <property type="entry name" value="Tautomerase/MIF"/>
    <property type="match status" value="1"/>
</dbReference>
<evidence type="ECO:0000256" key="1">
    <source>
        <dbReference type="ARBA" id="ARBA00023235"/>
    </source>
</evidence>
<dbReference type="RefSeq" id="WP_130458903.1">
    <property type="nucleotide sequence ID" value="NZ_SHKM01000001.1"/>
</dbReference>
<dbReference type="Proteomes" id="UP000292136">
    <property type="component" value="Unassembled WGS sequence"/>
</dbReference>
<evidence type="ECO:0000313" key="3">
    <source>
        <dbReference type="EMBL" id="RZT90484.1"/>
    </source>
</evidence>
<keyword evidence="1" id="KW-0413">Isomerase</keyword>
<evidence type="ECO:0000313" key="4">
    <source>
        <dbReference type="Proteomes" id="UP000292136"/>
    </source>
</evidence>
<keyword evidence="4" id="KW-1185">Reference proteome</keyword>
<dbReference type="InterPro" id="IPR004370">
    <property type="entry name" value="4-OT-like_dom"/>
</dbReference>
<gene>
    <name evidence="3" type="ORF">EV678_1301</name>
</gene>
<dbReference type="EMBL" id="SHKM01000001">
    <property type="protein sequence ID" value="RZT90484.1"/>
    <property type="molecule type" value="Genomic_DNA"/>
</dbReference>
<protein>
    <submittedName>
        <fullName evidence="3">4-oxalocrotonate tautomerase</fullName>
    </submittedName>
</protein>
<organism evidence="3 4">
    <name type="scientific">Azospira oryzae</name>
    <dbReference type="NCBI Taxonomy" id="146939"/>
    <lineage>
        <taxon>Bacteria</taxon>
        <taxon>Pseudomonadati</taxon>
        <taxon>Pseudomonadota</taxon>
        <taxon>Betaproteobacteria</taxon>
        <taxon>Rhodocyclales</taxon>
        <taxon>Rhodocyclaceae</taxon>
        <taxon>Azospira</taxon>
    </lineage>
</organism>
<sequence length="71" mass="8048">MPYICFEAGALTPEIKRELIQRLTEVSAEVMRIPKDYFFVSIHELPNENVAIAGKDVNQLRAELSAQRSAE</sequence>
<comment type="caution">
    <text evidence="3">The sequence shown here is derived from an EMBL/GenBank/DDBJ whole genome shotgun (WGS) entry which is preliminary data.</text>
</comment>
<dbReference type="InterPro" id="IPR014347">
    <property type="entry name" value="Tautomerase/MIF_sf"/>
</dbReference>
<dbReference type="Gene3D" id="3.30.429.10">
    <property type="entry name" value="Macrophage Migration Inhibitory Factor"/>
    <property type="match status" value="1"/>
</dbReference>
<reference evidence="3 4" key="1">
    <citation type="submission" date="2019-02" db="EMBL/GenBank/DDBJ databases">
        <title>Genomic Encyclopedia of Type Strains, Phase IV (KMG-IV): sequencing the most valuable type-strain genomes for metagenomic binning, comparative biology and taxonomic classification.</title>
        <authorList>
            <person name="Goeker M."/>
        </authorList>
    </citation>
    <scope>NUCLEOTIDE SEQUENCE [LARGE SCALE GENOMIC DNA]</scope>
    <source>
        <strain evidence="3 4">DSM 21223</strain>
    </source>
</reference>
<accession>A0ABY0IT72</accession>
<name>A0ABY0IT72_9RHOO</name>